<dbReference type="OrthoDB" id="7675367at2759"/>
<dbReference type="Proteomes" id="UP000639338">
    <property type="component" value="Unassembled WGS sequence"/>
</dbReference>
<sequence>MVEKIIRNRWQTIKNTTRYGWLTSYYQCSQINLINAESLVNLAIKVGNDNCNIVVKQIKQITSDVHPNKIPIIAEALLSEMYTMILIEQRSKKSTWTSEKIQAKEPSVFTISSSIF</sequence>
<evidence type="ECO:0000313" key="2">
    <source>
        <dbReference type="EMBL" id="KAF7992555.1"/>
    </source>
</evidence>
<gene>
    <name evidence="2" type="ORF">HCN44_004899</name>
    <name evidence="1" type="ORF">HCN44_008749</name>
</gene>
<evidence type="ECO:0000313" key="1">
    <source>
        <dbReference type="EMBL" id="KAF7991437.1"/>
    </source>
</evidence>
<reference evidence="1 3" key="1">
    <citation type="submission" date="2020-08" db="EMBL/GenBank/DDBJ databases">
        <title>Aphidius gifuensis genome sequencing and assembly.</title>
        <authorList>
            <person name="Du Z."/>
        </authorList>
    </citation>
    <scope>NUCLEOTIDE SEQUENCE [LARGE SCALE GENOMIC DNA]</scope>
    <source>
        <strain evidence="1">YNYX2018</strain>
        <tissue evidence="1">Adults</tissue>
    </source>
</reference>
<organism evidence="1 3">
    <name type="scientific">Aphidius gifuensis</name>
    <name type="common">Parasitoid wasp</name>
    <dbReference type="NCBI Taxonomy" id="684658"/>
    <lineage>
        <taxon>Eukaryota</taxon>
        <taxon>Metazoa</taxon>
        <taxon>Ecdysozoa</taxon>
        <taxon>Arthropoda</taxon>
        <taxon>Hexapoda</taxon>
        <taxon>Insecta</taxon>
        <taxon>Pterygota</taxon>
        <taxon>Neoptera</taxon>
        <taxon>Endopterygota</taxon>
        <taxon>Hymenoptera</taxon>
        <taxon>Apocrita</taxon>
        <taxon>Ichneumonoidea</taxon>
        <taxon>Braconidae</taxon>
        <taxon>Aphidiinae</taxon>
        <taxon>Aphidius</taxon>
    </lineage>
</organism>
<dbReference type="EMBL" id="JACMRX010000004">
    <property type="protein sequence ID" value="KAF7991437.1"/>
    <property type="molecule type" value="Genomic_DNA"/>
</dbReference>
<dbReference type="EMBL" id="JACMRX010000003">
    <property type="protein sequence ID" value="KAF7992555.1"/>
    <property type="molecule type" value="Genomic_DNA"/>
</dbReference>
<evidence type="ECO:0000313" key="3">
    <source>
        <dbReference type="Proteomes" id="UP000639338"/>
    </source>
</evidence>
<accession>A0A834XRX9</accession>
<dbReference type="AlphaFoldDB" id="A0A834XRX9"/>
<comment type="caution">
    <text evidence="1">The sequence shown here is derived from an EMBL/GenBank/DDBJ whole genome shotgun (WGS) entry which is preliminary data.</text>
</comment>
<proteinExistence type="predicted"/>
<protein>
    <submittedName>
        <fullName evidence="1">Uncharacterized protein</fullName>
    </submittedName>
</protein>
<keyword evidence="3" id="KW-1185">Reference proteome</keyword>
<name>A0A834XRX9_APHGI</name>